<keyword evidence="1" id="KW-0472">Membrane</keyword>
<keyword evidence="1" id="KW-1133">Transmembrane helix</keyword>
<dbReference type="AlphaFoldDB" id="A0A6A6REP5"/>
<feature type="transmembrane region" description="Helical" evidence="1">
    <location>
        <begin position="29"/>
        <end position="54"/>
    </location>
</feature>
<evidence type="ECO:0000256" key="1">
    <source>
        <dbReference type="SAM" id="Phobius"/>
    </source>
</evidence>
<evidence type="ECO:0000313" key="2">
    <source>
        <dbReference type="EMBL" id="KAF2502924.1"/>
    </source>
</evidence>
<proteinExistence type="predicted"/>
<sequence length="138" mass="14691">MSVSTITTTATVTQTVTGERPSGGYPNPAFPIVALICLSLLFIFMTVFLILMIYTTYRDGTCQKCKNQSNRDPGGRRAWSSHPFAAATTAGVRSLQSMESLHSAASLSTFGSSFDQTNTGTPFALVVRKVSTGLVGTL</sequence>
<accession>A0A6A6REP5</accession>
<dbReference type="Proteomes" id="UP000799750">
    <property type="component" value="Unassembled WGS sequence"/>
</dbReference>
<reference evidence="2" key="1">
    <citation type="journal article" date="2020" name="Stud. Mycol.">
        <title>101 Dothideomycetes genomes: a test case for predicting lifestyles and emergence of pathogens.</title>
        <authorList>
            <person name="Haridas S."/>
            <person name="Albert R."/>
            <person name="Binder M."/>
            <person name="Bloem J."/>
            <person name="Labutti K."/>
            <person name="Salamov A."/>
            <person name="Andreopoulos B."/>
            <person name="Baker S."/>
            <person name="Barry K."/>
            <person name="Bills G."/>
            <person name="Bluhm B."/>
            <person name="Cannon C."/>
            <person name="Castanera R."/>
            <person name="Culley D."/>
            <person name="Daum C."/>
            <person name="Ezra D."/>
            <person name="Gonzalez J."/>
            <person name="Henrissat B."/>
            <person name="Kuo A."/>
            <person name="Liang C."/>
            <person name="Lipzen A."/>
            <person name="Lutzoni F."/>
            <person name="Magnuson J."/>
            <person name="Mondo S."/>
            <person name="Nolan M."/>
            <person name="Ohm R."/>
            <person name="Pangilinan J."/>
            <person name="Park H.-J."/>
            <person name="Ramirez L."/>
            <person name="Alfaro M."/>
            <person name="Sun H."/>
            <person name="Tritt A."/>
            <person name="Yoshinaga Y."/>
            <person name="Zwiers L.-H."/>
            <person name="Turgeon B."/>
            <person name="Goodwin S."/>
            <person name="Spatafora J."/>
            <person name="Crous P."/>
            <person name="Grigoriev I."/>
        </authorList>
    </citation>
    <scope>NUCLEOTIDE SEQUENCE</scope>
    <source>
        <strain evidence="2">CBS 269.34</strain>
    </source>
</reference>
<organism evidence="2 3">
    <name type="scientific">Lophium mytilinum</name>
    <dbReference type="NCBI Taxonomy" id="390894"/>
    <lineage>
        <taxon>Eukaryota</taxon>
        <taxon>Fungi</taxon>
        <taxon>Dikarya</taxon>
        <taxon>Ascomycota</taxon>
        <taxon>Pezizomycotina</taxon>
        <taxon>Dothideomycetes</taxon>
        <taxon>Pleosporomycetidae</taxon>
        <taxon>Mytilinidiales</taxon>
        <taxon>Mytilinidiaceae</taxon>
        <taxon>Lophium</taxon>
    </lineage>
</organism>
<keyword evidence="1" id="KW-0812">Transmembrane</keyword>
<dbReference type="EMBL" id="MU004181">
    <property type="protein sequence ID" value="KAF2502924.1"/>
    <property type="molecule type" value="Genomic_DNA"/>
</dbReference>
<gene>
    <name evidence="2" type="ORF">BU16DRAFT_554951</name>
</gene>
<evidence type="ECO:0000313" key="3">
    <source>
        <dbReference type="Proteomes" id="UP000799750"/>
    </source>
</evidence>
<protein>
    <submittedName>
        <fullName evidence="2">Uncharacterized protein</fullName>
    </submittedName>
</protein>
<name>A0A6A6REP5_9PEZI</name>
<keyword evidence="3" id="KW-1185">Reference proteome</keyword>